<dbReference type="InterPro" id="IPR002347">
    <property type="entry name" value="SDR_fam"/>
</dbReference>
<dbReference type="PRINTS" id="PR00081">
    <property type="entry name" value="GDHRDH"/>
</dbReference>
<dbReference type="InterPro" id="IPR036291">
    <property type="entry name" value="NAD(P)-bd_dom_sf"/>
</dbReference>
<dbReference type="FunFam" id="3.40.50.720:FF:000084">
    <property type="entry name" value="Short-chain dehydrogenase reductase"/>
    <property type="match status" value="1"/>
</dbReference>
<evidence type="ECO:0000256" key="1">
    <source>
        <dbReference type="ARBA" id="ARBA00006484"/>
    </source>
</evidence>
<reference evidence="5" key="1">
    <citation type="submission" date="2020-02" db="EMBL/GenBank/DDBJ databases">
        <authorList>
            <person name="Meier V. D."/>
        </authorList>
    </citation>
    <scope>NUCLEOTIDE SEQUENCE</scope>
    <source>
        <strain evidence="5">AVDCRST_MAG40</strain>
    </source>
</reference>
<sequence>MAETTQRDPKQAGAKPPYPTPPQEAPGTEGELTPGADHGEQSYRGSGKLAGKVALITGGDSGIGRAVALAYAREGADVAVSYLNEEADAQETRRLVEEAGRRAITVAGDIGDEAHCTALVRRTVDELGRIDILVNNAAFQMSRESIQEISTEEFDRTFRTNVYAMFWLCKAALPQMRPGGSIINTTSIQSSQPTGQLLPYAATKAAIANFTMGLAQEAAERGVRVNAVAPGPVWTPLIPSTMPEEKVRTFGQDTLLKRAAQPKEMAPIFVLLASDEGSYITGMIYGATGGKPLV</sequence>
<dbReference type="PROSITE" id="PS00061">
    <property type="entry name" value="ADH_SHORT"/>
    <property type="match status" value="1"/>
</dbReference>
<accession>A0A6J4KNL8</accession>
<organism evidence="5">
    <name type="scientific">uncultured Gemmatimonadaceae bacterium</name>
    <dbReference type="NCBI Taxonomy" id="246130"/>
    <lineage>
        <taxon>Bacteria</taxon>
        <taxon>Pseudomonadati</taxon>
        <taxon>Gemmatimonadota</taxon>
        <taxon>Gemmatimonadia</taxon>
        <taxon>Gemmatimonadales</taxon>
        <taxon>Gemmatimonadaceae</taxon>
        <taxon>environmental samples</taxon>
    </lineage>
</organism>
<dbReference type="InterPro" id="IPR057326">
    <property type="entry name" value="KR_dom"/>
</dbReference>
<evidence type="ECO:0000256" key="3">
    <source>
        <dbReference type="SAM" id="MobiDB-lite"/>
    </source>
</evidence>
<dbReference type="EMBL" id="CADCTX010000265">
    <property type="protein sequence ID" value="CAA9310148.1"/>
    <property type="molecule type" value="Genomic_DNA"/>
</dbReference>
<dbReference type="AlphaFoldDB" id="A0A6J4KNL8"/>
<protein>
    <submittedName>
        <fullName evidence="5">Uncharacterized oxidoreductase YghA</fullName>
    </submittedName>
</protein>
<name>A0A6J4KNL8_9BACT</name>
<dbReference type="PRINTS" id="PR00080">
    <property type="entry name" value="SDRFAMILY"/>
</dbReference>
<evidence type="ECO:0000313" key="5">
    <source>
        <dbReference type="EMBL" id="CAA9310148.1"/>
    </source>
</evidence>
<dbReference type="PANTHER" id="PTHR48107">
    <property type="entry name" value="NADPH-DEPENDENT ALDEHYDE REDUCTASE-LIKE PROTEIN, CHLOROPLASTIC-RELATED"/>
    <property type="match status" value="1"/>
</dbReference>
<feature type="compositionally biased region" description="Basic and acidic residues" evidence="3">
    <location>
        <begin position="1"/>
        <end position="10"/>
    </location>
</feature>
<feature type="domain" description="Ketoreductase" evidence="4">
    <location>
        <begin position="52"/>
        <end position="237"/>
    </location>
</feature>
<dbReference type="Pfam" id="PF13561">
    <property type="entry name" value="adh_short_C2"/>
    <property type="match status" value="1"/>
</dbReference>
<dbReference type="InterPro" id="IPR020904">
    <property type="entry name" value="Sc_DH/Rdtase_CS"/>
</dbReference>
<gene>
    <name evidence="5" type="ORF">AVDCRST_MAG40-913</name>
</gene>
<dbReference type="SMART" id="SM00822">
    <property type="entry name" value="PKS_KR"/>
    <property type="match status" value="1"/>
</dbReference>
<dbReference type="Gene3D" id="3.40.50.720">
    <property type="entry name" value="NAD(P)-binding Rossmann-like Domain"/>
    <property type="match status" value="1"/>
</dbReference>
<evidence type="ECO:0000256" key="2">
    <source>
        <dbReference type="ARBA" id="ARBA00023002"/>
    </source>
</evidence>
<keyword evidence="2" id="KW-0560">Oxidoreductase</keyword>
<proteinExistence type="inferred from homology"/>
<evidence type="ECO:0000259" key="4">
    <source>
        <dbReference type="SMART" id="SM00822"/>
    </source>
</evidence>
<dbReference type="SUPFAM" id="SSF51735">
    <property type="entry name" value="NAD(P)-binding Rossmann-fold domains"/>
    <property type="match status" value="1"/>
</dbReference>
<feature type="region of interest" description="Disordered" evidence="3">
    <location>
        <begin position="1"/>
        <end position="44"/>
    </location>
</feature>
<comment type="similarity">
    <text evidence="1">Belongs to the short-chain dehydrogenases/reductases (SDR) family.</text>
</comment>
<dbReference type="PANTHER" id="PTHR48107:SF16">
    <property type="entry name" value="NADPH-DEPENDENT ALDEHYDE REDUCTASE 1, CHLOROPLASTIC"/>
    <property type="match status" value="1"/>
</dbReference>
<dbReference type="GO" id="GO:0016614">
    <property type="term" value="F:oxidoreductase activity, acting on CH-OH group of donors"/>
    <property type="evidence" value="ECO:0007669"/>
    <property type="project" value="UniProtKB-ARBA"/>
</dbReference>